<keyword evidence="5" id="KW-0732">Signal</keyword>
<feature type="chain" id="PRO_5002245183" description="Glycoside hydrolase" evidence="5">
    <location>
        <begin position="26"/>
        <end position="445"/>
    </location>
</feature>
<proteinExistence type="inferred from homology"/>
<evidence type="ECO:0000259" key="7">
    <source>
        <dbReference type="Pfam" id="PF12912"/>
    </source>
</evidence>
<dbReference type="SUPFAM" id="SSF54001">
    <property type="entry name" value="Cysteine proteinases"/>
    <property type="match status" value="1"/>
</dbReference>
<protein>
    <recommendedName>
        <fullName evidence="12">Glycoside hydrolase</fullName>
    </recommendedName>
</protein>
<dbReference type="Gene3D" id="3.90.1720.10">
    <property type="entry name" value="endopeptidase domain like (from Nostoc punctiforme)"/>
    <property type="match status" value="1"/>
</dbReference>
<organism evidence="10 11">
    <name type="scientific">Dethiosulfatarculus sandiegensis</name>
    <dbReference type="NCBI Taxonomy" id="1429043"/>
    <lineage>
        <taxon>Bacteria</taxon>
        <taxon>Pseudomonadati</taxon>
        <taxon>Thermodesulfobacteriota</taxon>
        <taxon>Desulfarculia</taxon>
        <taxon>Desulfarculales</taxon>
        <taxon>Desulfarculaceae</taxon>
        <taxon>Dethiosulfatarculus</taxon>
    </lineage>
</organism>
<evidence type="ECO:0000256" key="3">
    <source>
        <dbReference type="ARBA" id="ARBA00022801"/>
    </source>
</evidence>
<dbReference type="Pfam" id="PF12913">
    <property type="entry name" value="SH3_6"/>
    <property type="match status" value="1"/>
</dbReference>
<dbReference type="InterPro" id="IPR027017">
    <property type="entry name" value="P60_peptidase_YkfC"/>
</dbReference>
<dbReference type="AlphaFoldDB" id="A0A0D2J9J7"/>
<keyword evidence="11" id="KW-1185">Reference proteome</keyword>
<evidence type="ECO:0000259" key="6">
    <source>
        <dbReference type="Pfam" id="PF00877"/>
    </source>
</evidence>
<feature type="domain" description="NlpC/P60" evidence="6">
    <location>
        <begin position="294"/>
        <end position="336"/>
    </location>
</feature>
<dbReference type="InterPro" id="IPR039439">
    <property type="entry name" value="SH3b1_dom"/>
</dbReference>
<evidence type="ECO:0000259" key="9">
    <source>
        <dbReference type="Pfam" id="PF12914"/>
    </source>
</evidence>
<comment type="caution">
    <text evidence="10">The sequence shown here is derived from an EMBL/GenBank/DDBJ whole genome shotgun (WGS) entry which is preliminary data.</text>
</comment>
<dbReference type="STRING" id="1429043.X474_06625"/>
<dbReference type="InterPro" id="IPR000064">
    <property type="entry name" value="NLP_P60_dom"/>
</dbReference>
<dbReference type="GO" id="GO:0006508">
    <property type="term" value="P:proteolysis"/>
    <property type="evidence" value="ECO:0007669"/>
    <property type="project" value="UniProtKB-KW"/>
</dbReference>
<evidence type="ECO:0000313" key="11">
    <source>
        <dbReference type="Proteomes" id="UP000032233"/>
    </source>
</evidence>
<feature type="domain" description="SH3b1" evidence="8">
    <location>
        <begin position="144"/>
        <end position="194"/>
    </location>
</feature>
<name>A0A0D2J9J7_9BACT</name>
<comment type="similarity">
    <text evidence="1">Belongs to the peptidase C40 family.</text>
</comment>
<dbReference type="PIRSF" id="PIRSF019015">
    <property type="entry name" value="P60_peptidase_YkfC"/>
    <property type="match status" value="1"/>
</dbReference>
<dbReference type="InterPro" id="IPR038765">
    <property type="entry name" value="Papain-like_cys_pep_sf"/>
</dbReference>
<dbReference type="InterPro" id="IPR026864">
    <property type="entry name" value="SH3b2-type_SH3"/>
</dbReference>
<evidence type="ECO:0000256" key="1">
    <source>
        <dbReference type="ARBA" id="ARBA00007074"/>
    </source>
</evidence>
<dbReference type="Pfam" id="PF12912">
    <property type="entry name" value="N_NLPC_P60"/>
    <property type="match status" value="1"/>
</dbReference>
<reference evidence="10 11" key="1">
    <citation type="submission" date="2013-11" db="EMBL/GenBank/DDBJ databases">
        <title>Metagenomic analysis of a methanogenic consortium involved in long chain n-alkane degradation.</title>
        <authorList>
            <person name="Davidova I.A."/>
            <person name="Callaghan A.V."/>
            <person name="Wawrik B."/>
            <person name="Pruitt S."/>
            <person name="Marks C."/>
            <person name="Duncan K.E."/>
            <person name="Suflita J.M."/>
        </authorList>
    </citation>
    <scope>NUCLEOTIDE SEQUENCE [LARGE SCALE GENOMIC DNA]</scope>
    <source>
        <strain evidence="10 11">SPR</strain>
    </source>
</reference>
<evidence type="ECO:0000256" key="4">
    <source>
        <dbReference type="ARBA" id="ARBA00022807"/>
    </source>
</evidence>
<dbReference type="RefSeq" id="WP_052514911.1">
    <property type="nucleotide sequence ID" value="NZ_AZAC01000008.1"/>
</dbReference>
<evidence type="ECO:0000313" key="10">
    <source>
        <dbReference type="EMBL" id="KIX14814.1"/>
    </source>
</evidence>
<dbReference type="InParanoid" id="A0A0D2J9J7"/>
<evidence type="ECO:0000256" key="5">
    <source>
        <dbReference type="SAM" id="SignalP"/>
    </source>
</evidence>
<dbReference type="InterPro" id="IPR025606">
    <property type="entry name" value="NLPC/P60_N_dom"/>
</dbReference>
<dbReference type="OrthoDB" id="9799970at2"/>
<feature type="domain" description="SH3b2-type SH3" evidence="9">
    <location>
        <begin position="204"/>
        <end position="243"/>
    </location>
</feature>
<accession>A0A0D2J9J7</accession>
<feature type="signal peptide" evidence="5">
    <location>
        <begin position="1"/>
        <end position="25"/>
    </location>
</feature>
<dbReference type="GO" id="GO:0008234">
    <property type="term" value="F:cysteine-type peptidase activity"/>
    <property type="evidence" value="ECO:0007669"/>
    <property type="project" value="UniProtKB-KW"/>
</dbReference>
<dbReference type="Pfam" id="PF00877">
    <property type="entry name" value="NLPC_P60"/>
    <property type="match status" value="1"/>
</dbReference>
<evidence type="ECO:0008006" key="12">
    <source>
        <dbReference type="Google" id="ProtNLM"/>
    </source>
</evidence>
<feature type="domain" description="NLPC/P60 N-terminal" evidence="7">
    <location>
        <begin position="16"/>
        <end position="120"/>
    </location>
</feature>
<gene>
    <name evidence="10" type="ORF">X474_06625</name>
</gene>
<sequence>MVSRDVGKKLAYLITVLCAFCLGCASPGAKPAEISLPVQDATLYLKTPWQVEPAVQKALYRQFMDEYFSCWNEPEPRVGLEAMLEAFDKAKLSPGLAENLLPRSSKWYQDLADLADFGDYPNRAWRGLTLGWVEMRVFPTAKPALYNADRPGSMMFDSLQQSLLHPGMPVFVHHISKDGAWLMVQTPIAWGWLPVNRVARLNRTQASRWQSGPFTAFTNDNVTLKDKAGRFVFKAGIGCLLPVADGPDRVLAVRADSELRAVLVEAVFDRDFTANHPMGLSSKNLAVIVNRLLGSPYGWGGRYGNRDCSATLQDLFRTFGLWLPRNSTDQAATGRVFSLDGMPDNKKEALLLEQGLPGLTLVHLPGHIMLFLGRDGNEPMVFHNTWGLRVVNLLGHEGRAMLGRAVITNLRPGRELLLMPQPEGFLVNRADSFNLLVDRGDLIAN</sequence>
<dbReference type="Pfam" id="PF12914">
    <property type="entry name" value="SH3_7"/>
    <property type="match status" value="1"/>
</dbReference>
<evidence type="ECO:0000256" key="2">
    <source>
        <dbReference type="ARBA" id="ARBA00022670"/>
    </source>
</evidence>
<keyword evidence="2" id="KW-0645">Protease</keyword>
<keyword evidence="3" id="KW-0378">Hydrolase</keyword>
<evidence type="ECO:0000259" key="8">
    <source>
        <dbReference type="Pfam" id="PF12913"/>
    </source>
</evidence>
<dbReference type="EMBL" id="AZAC01000008">
    <property type="protein sequence ID" value="KIX14814.1"/>
    <property type="molecule type" value="Genomic_DNA"/>
</dbReference>
<keyword evidence="4" id="KW-0788">Thiol protease</keyword>
<dbReference type="Proteomes" id="UP000032233">
    <property type="component" value="Unassembled WGS sequence"/>
</dbReference>